<dbReference type="SUPFAM" id="SSF52266">
    <property type="entry name" value="SGNH hydrolase"/>
    <property type="match status" value="1"/>
</dbReference>
<dbReference type="AlphaFoldDB" id="A0A8G2CKC0"/>
<evidence type="ECO:0000313" key="3">
    <source>
        <dbReference type="EMBL" id="SIQ72844.1"/>
    </source>
</evidence>
<protein>
    <submittedName>
        <fullName evidence="3">Acyl-CoA thioesterase-1</fullName>
    </submittedName>
</protein>
<evidence type="ECO:0000259" key="2">
    <source>
        <dbReference type="Pfam" id="PF13472"/>
    </source>
</evidence>
<keyword evidence="1" id="KW-0812">Transmembrane</keyword>
<dbReference type="CDD" id="cd01822">
    <property type="entry name" value="Lysophospholipase_L1_like"/>
    <property type="match status" value="1"/>
</dbReference>
<dbReference type="InterPro" id="IPR051532">
    <property type="entry name" value="Ester_Hydrolysis_Enzymes"/>
</dbReference>
<feature type="domain" description="SGNH hydrolase-type esterase" evidence="2">
    <location>
        <begin position="45"/>
        <end position="206"/>
    </location>
</feature>
<comment type="caution">
    <text evidence="3">The sequence shown here is derived from an EMBL/GenBank/DDBJ whole genome shotgun (WGS) entry which is preliminary data.</text>
</comment>
<dbReference type="Proteomes" id="UP000186308">
    <property type="component" value="Unassembled WGS sequence"/>
</dbReference>
<dbReference type="RefSeq" id="WP_245594037.1">
    <property type="nucleotide sequence ID" value="NZ_FTNE01000008.1"/>
</dbReference>
<gene>
    <name evidence="3" type="ORF">SAMN05421828_108120</name>
</gene>
<dbReference type="EMBL" id="FTNE01000008">
    <property type="protein sequence ID" value="SIQ72844.1"/>
    <property type="molecule type" value="Genomic_DNA"/>
</dbReference>
<evidence type="ECO:0000313" key="4">
    <source>
        <dbReference type="Proteomes" id="UP000186308"/>
    </source>
</evidence>
<accession>A0A8G2CKC0</accession>
<proteinExistence type="predicted"/>
<dbReference type="GO" id="GO:0004622">
    <property type="term" value="F:phosphatidylcholine lysophospholipase activity"/>
    <property type="evidence" value="ECO:0007669"/>
    <property type="project" value="TreeGrafter"/>
</dbReference>
<name>A0A8G2CKC0_ACIRU</name>
<dbReference type="GO" id="GO:0006629">
    <property type="term" value="P:lipid metabolic process"/>
    <property type="evidence" value="ECO:0007669"/>
    <property type="project" value="InterPro"/>
</dbReference>
<dbReference type="InterPro" id="IPR013830">
    <property type="entry name" value="SGNH_hydro"/>
</dbReference>
<keyword evidence="4" id="KW-1185">Reference proteome</keyword>
<sequence length="227" mass="23693">MKYLYGRARRNGQIVFGFIGVLCVCIALALGMAHANAKAPVRLLILGDSLTAGYGLPVADGFQAQLQAALRAHGANVVLVNGAVSGDTTTDAAARLDWVLAGSTVDAALVELGGNDGLRGLSTVTMQHNLTRILNDLAARHIPVLLSGMIAPPSLGAAYGARFKAVFAALGHRKGVLFDPFFLQGLPGKPGLVQADGLHPNAAGVRIEVKRLLPLILRLIAEAKTQH</sequence>
<keyword evidence="1" id="KW-0472">Membrane</keyword>
<dbReference type="PROSITE" id="PS01098">
    <property type="entry name" value="LIPASE_GDSL_SER"/>
    <property type="match status" value="1"/>
</dbReference>
<evidence type="ECO:0000256" key="1">
    <source>
        <dbReference type="SAM" id="Phobius"/>
    </source>
</evidence>
<reference evidence="3 4" key="1">
    <citation type="submission" date="2017-01" db="EMBL/GenBank/DDBJ databases">
        <authorList>
            <person name="Varghese N."/>
            <person name="Submissions S."/>
        </authorList>
    </citation>
    <scope>NUCLEOTIDE SEQUENCE [LARGE SCALE GENOMIC DNA]</scope>
    <source>
        <strain evidence="3 4">ATCC 35905</strain>
    </source>
</reference>
<feature type="transmembrane region" description="Helical" evidence="1">
    <location>
        <begin position="12"/>
        <end position="33"/>
    </location>
</feature>
<dbReference type="InterPro" id="IPR036514">
    <property type="entry name" value="SGNH_hydro_sf"/>
</dbReference>
<keyword evidence="1" id="KW-1133">Transmembrane helix</keyword>
<dbReference type="InterPro" id="IPR008265">
    <property type="entry name" value="Lipase_GDSL_AS"/>
</dbReference>
<dbReference type="Pfam" id="PF13472">
    <property type="entry name" value="Lipase_GDSL_2"/>
    <property type="match status" value="1"/>
</dbReference>
<dbReference type="Gene3D" id="3.40.50.1110">
    <property type="entry name" value="SGNH hydrolase"/>
    <property type="match status" value="1"/>
</dbReference>
<dbReference type="PANTHER" id="PTHR30383">
    <property type="entry name" value="THIOESTERASE 1/PROTEASE 1/LYSOPHOSPHOLIPASE L1"/>
    <property type="match status" value="1"/>
</dbReference>
<organism evidence="3 4">
    <name type="scientific">Acidiphilium rubrum</name>
    <dbReference type="NCBI Taxonomy" id="526"/>
    <lineage>
        <taxon>Bacteria</taxon>
        <taxon>Pseudomonadati</taxon>
        <taxon>Pseudomonadota</taxon>
        <taxon>Alphaproteobacteria</taxon>
        <taxon>Acetobacterales</taxon>
        <taxon>Acidocellaceae</taxon>
        <taxon>Acidiphilium</taxon>
    </lineage>
</organism>
<dbReference type="PANTHER" id="PTHR30383:SF24">
    <property type="entry name" value="THIOESTERASE 1_PROTEASE 1_LYSOPHOSPHOLIPASE L1"/>
    <property type="match status" value="1"/>
</dbReference>